<dbReference type="SUPFAM" id="SSF55729">
    <property type="entry name" value="Acyl-CoA N-acyltransferases (Nat)"/>
    <property type="match status" value="1"/>
</dbReference>
<dbReference type="InterPro" id="IPR027365">
    <property type="entry name" value="GNAT_acetyltra_YdfB-like"/>
</dbReference>
<protein>
    <submittedName>
        <fullName evidence="2">GNAT family N-acetyltransferase</fullName>
    </submittedName>
</protein>
<evidence type="ECO:0000313" key="3">
    <source>
        <dbReference type="Proteomes" id="UP001596958"/>
    </source>
</evidence>
<dbReference type="PANTHER" id="PTHR31143:SF2">
    <property type="entry name" value="FR47-LIKE DOMAIN-CONTAINING PROTEIN-RELATED"/>
    <property type="match status" value="1"/>
</dbReference>
<proteinExistence type="predicted"/>
<dbReference type="InterPro" id="IPR000182">
    <property type="entry name" value="GNAT_dom"/>
</dbReference>
<dbReference type="Gene3D" id="3.40.630.30">
    <property type="match status" value="1"/>
</dbReference>
<feature type="domain" description="N-acetyltransferase" evidence="1">
    <location>
        <begin position="102"/>
        <end position="231"/>
    </location>
</feature>
<dbReference type="PROSITE" id="PS51186">
    <property type="entry name" value="GNAT"/>
    <property type="match status" value="1"/>
</dbReference>
<dbReference type="PANTHER" id="PTHR31143">
    <property type="match status" value="1"/>
</dbReference>
<dbReference type="EMBL" id="JBHTHU010000006">
    <property type="protein sequence ID" value="MFD0750411.1"/>
    <property type="molecule type" value="Genomic_DNA"/>
</dbReference>
<organism evidence="2 3">
    <name type="scientific">Mucilaginibacter calamicampi</name>
    <dbReference type="NCBI Taxonomy" id="1302352"/>
    <lineage>
        <taxon>Bacteria</taxon>
        <taxon>Pseudomonadati</taxon>
        <taxon>Bacteroidota</taxon>
        <taxon>Sphingobacteriia</taxon>
        <taxon>Sphingobacteriales</taxon>
        <taxon>Sphingobacteriaceae</taxon>
        <taxon>Mucilaginibacter</taxon>
    </lineage>
</organism>
<comment type="caution">
    <text evidence="2">The sequence shown here is derived from an EMBL/GenBank/DDBJ whole genome shotgun (WGS) entry which is preliminary data.</text>
</comment>
<evidence type="ECO:0000259" key="1">
    <source>
        <dbReference type="PROSITE" id="PS51186"/>
    </source>
</evidence>
<gene>
    <name evidence="2" type="ORF">ACFQZS_09680</name>
</gene>
<dbReference type="Proteomes" id="UP001596958">
    <property type="component" value="Unassembled WGS sequence"/>
</dbReference>
<dbReference type="InterPro" id="IPR013653">
    <property type="entry name" value="GCN5-like_dom"/>
</dbReference>
<reference evidence="3" key="1">
    <citation type="journal article" date="2019" name="Int. J. Syst. Evol. Microbiol.">
        <title>The Global Catalogue of Microorganisms (GCM) 10K type strain sequencing project: providing services to taxonomists for standard genome sequencing and annotation.</title>
        <authorList>
            <consortium name="The Broad Institute Genomics Platform"/>
            <consortium name="The Broad Institute Genome Sequencing Center for Infectious Disease"/>
            <person name="Wu L."/>
            <person name="Ma J."/>
        </authorList>
    </citation>
    <scope>NUCLEOTIDE SEQUENCE [LARGE SCALE GENOMIC DNA]</scope>
    <source>
        <strain evidence="3">CCUG 63418</strain>
    </source>
</reference>
<dbReference type="Pfam" id="PF08445">
    <property type="entry name" value="FR47"/>
    <property type="match status" value="1"/>
</dbReference>
<evidence type="ECO:0000313" key="2">
    <source>
        <dbReference type="EMBL" id="MFD0750411.1"/>
    </source>
</evidence>
<dbReference type="RefSeq" id="WP_377099664.1">
    <property type="nucleotide sequence ID" value="NZ_JBHTHU010000006.1"/>
</dbReference>
<sequence>MAAASNIDAVLNNPVWHALNSGNHHLGQGNERVKYFNGEVSPFVALRESTDQNFMELYHMLAGTPISLFATPIQLNIPAPWKIVACVHGLQMIHNTIPVKNDHTHSVSTLLTSHCTEMVNLAKLTNPGPFGMRTIDFGHYQGVFDNNKLVAMAGQRMHAFNYAEISAVCTHPEYTGKGYARQLVTNQINRILAASDIPYLHVKHDNKRAVDLYQSLGFSVRGNMYFYILKK</sequence>
<name>A0ABW2YWD3_9SPHI</name>
<dbReference type="CDD" id="cd04301">
    <property type="entry name" value="NAT_SF"/>
    <property type="match status" value="1"/>
</dbReference>
<accession>A0ABW2YWD3</accession>
<keyword evidence="3" id="KW-1185">Reference proteome</keyword>
<dbReference type="InterPro" id="IPR016181">
    <property type="entry name" value="Acyl_CoA_acyltransferase"/>
</dbReference>